<dbReference type="InterPro" id="IPR000832">
    <property type="entry name" value="GPCR_2_secretin-like"/>
</dbReference>
<dbReference type="InterPro" id="IPR051384">
    <property type="entry name" value="Mth_GPCR"/>
</dbReference>
<evidence type="ECO:0000256" key="5">
    <source>
        <dbReference type="SAM" id="Phobius"/>
    </source>
</evidence>
<reference evidence="6" key="1">
    <citation type="submission" date="2020-11" db="EMBL/GenBank/DDBJ databases">
        <authorList>
            <person name="Tran Van P."/>
        </authorList>
    </citation>
    <scope>NUCLEOTIDE SEQUENCE</scope>
</reference>
<feature type="transmembrane region" description="Helical" evidence="5">
    <location>
        <begin position="45"/>
        <end position="66"/>
    </location>
</feature>
<keyword evidence="3 5" id="KW-1133">Transmembrane helix</keyword>
<name>A0A7R9JFF4_TIMCA</name>
<dbReference type="CDD" id="cd15039">
    <property type="entry name" value="7tmB3_Methuselah-like"/>
    <property type="match status" value="1"/>
</dbReference>
<dbReference type="EMBL" id="OE186884">
    <property type="protein sequence ID" value="CAD7578121.1"/>
    <property type="molecule type" value="Genomic_DNA"/>
</dbReference>
<organism evidence="6">
    <name type="scientific">Timema californicum</name>
    <name type="common">California timema</name>
    <name type="synonym">Walking stick</name>
    <dbReference type="NCBI Taxonomy" id="61474"/>
    <lineage>
        <taxon>Eukaryota</taxon>
        <taxon>Metazoa</taxon>
        <taxon>Ecdysozoa</taxon>
        <taxon>Arthropoda</taxon>
        <taxon>Hexapoda</taxon>
        <taxon>Insecta</taxon>
        <taxon>Pterygota</taxon>
        <taxon>Neoptera</taxon>
        <taxon>Polyneoptera</taxon>
        <taxon>Phasmatodea</taxon>
        <taxon>Timematodea</taxon>
        <taxon>Timematoidea</taxon>
        <taxon>Timematidae</taxon>
        <taxon>Timema</taxon>
    </lineage>
</organism>
<feature type="transmembrane region" description="Helical" evidence="5">
    <location>
        <begin position="177"/>
        <end position="198"/>
    </location>
</feature>
<dbReference type="Pfam" id="PF00002">
    <property type="entry name" value="7tm_2"/>
    <property type="match status" value="1"/>
</dbReference>
<evidence type="ECO:0000313" key="6">
    <source>
        <dbReference type="EMBL" id="CAD7578121.1"/>
    </source>
</evidence>
<evidence type="ECO:0000256" key="1">
    <source>
        <dbReference type="ARBA" id="ARBA00004141"/>
    </source>
</evidence>
<protein>
    <submittedName>
        <fullName evidence="6">(California timema) hypothetical protein</fullName>
    </submittedName>
</protein>
<sequence>MKKTTTMEYWPSDPPQPSQDVLLQVLESMKSVNRGTRKQREKRRFLFYLLYAWGLPLVVTGFTALMDMVDGLVSPKFKPNMGKFGCWFSVIGGRLYFYIPVAILTTCNIAMFVLTAWNCSKVKADLARMQNSSGDRAKRRYLADKNKMMMNVKLFVVMGVTWAIEVISSVVELPQEIWYLADAANALQGVLIFCIFVLKRKVLHKLGRQLGVKLCLKTTATPGGSTTTNDRLNTVCYDPYRIRKSSSNSTLYTASTTFTGTSTRSTPG</sequence>
<dbReference type="GO" id="GO:0008528">
    <property type="term" value="F:G protein-coupled peptide receptor activity"/>
    <property type="evidence" value="ECO:0007669"/>
    <property type="project" value="TreeGrafter"/>
</dbReference>
<evidence type="ECO:0000256" key="3">
    <source>
        <dbReference type="ARBA" id="ARBA00022989"/>
    </source>
</evidence>
<feature type="transmembrane region" description="Helical" evidence="5">
    <location>
        <begin position="97"/>
        <end position="119"/>
    </location>
</feature>
<keyword evidence="4 5" id="KW-0472">Membrane</keyword>
<accession>A0A7R9JFF4</accession>
<evidence type="ECO:0000256" key="2">
    <source>
        <dbReference type="ARBA" id="ARBA00022692"/>
    </source>
</evidence>
<dbReference type="PANTHER" id="PTHR47154">
    <property type="entry name" value="G-PROTEIN COUPLED RECEPTOR MTH-RELATED"/>
    <property type="match status" value="1"/>
</dbReference>
<evidence type="ECO:0000256" key="4">
    <source>
        <dbReference type="ARBA" id="ARBA00023136"/>
    </source>
</evidence>
<feature type="transmembrane region" description="Helical" evidence="5">
    <location>
        <begin position="148"/>
        <end position="171"/>
    </location>
</feature>
<dbReference type="PANTHER" id="PTHR47154:SF2">
    <property type="entry name" value="G-PROTEIN COUPLED RECEPTOR MTH-RELATED"/>
    <property type="match status" value="1"/>
</dbReference>
<proteinExistence type="predicted"/>
<dbReference type="GO" id="GO:0005886">
    <property type="term" value="C:plasma membrane"/>
    <property type="evidence" value="ECO:0007669"/>
    <property type="project" value="TreeGrafter"/>
</dbReference>
<comment type="subcellular location">
    <subcellularLocation>
        <location evidence="1">Membrane</location>
        <topology evidence="1">Multi-pass membrane protein</topology>
    </subcellularLocation>
</comment>
<keyword evidence="2 5" id="KW-0812">Transmembrane</keyword>
<gene>
    <name evidence="6" type="ORF">TCMB3V08_LOCUS10662</name>
</gene>
<dbReference type="AlphaFoldDB" id="A0A7R9JFF4"/>
<dbReference type="Gene3D" id="1.20.1070.10">
    <property type="entry name" value="Rhodopsin 7-helix transmembrane proteins"/>
    <property type="match status" value="1"/>
</dbReference>